<keyword evidence="12 19" id="KW-1133">Transmembrane helix</keyword>
<dbReference type="InterPro" id="IPR005821">
    <property type="entry name" value="Ion_trans_dom"/>
</dbReference>
<feature type="region of interest" description="Disordered" evidence="18">
    <location>
        <begin position="167"/>
        <end position="230"/>
    </location>
</feature>
<keyword evidence="4" id="KW-0050">Antiport</keyword>
<evidence type="ECO:0000256" key="14">
    <source>
        <dbReference type="ARBA" id="ARBA00023065"/>
    </source>
</evidence>
<feature type="region of interest" description="Disordered" evidence="18">
    <location>
        <begin position="429"/>
        <end position="473"/>
    </location>
</feature>
<dbReference type="GO" id="GO:0003723">
    <property type="term" value="F:RNA binding"/>
    <property type="evidence" value="ECO:0007669"/>
    <property type="project" value="UniProtKB-UniRule"/>
</dbReference>
<evidence type="ECO:0000256" key="18">
    <source>
        <dbReference type="SAM" id="MobiDB-lite"/>
    </source>
</evidence>
<evidence type="ECO:0000256" key="13">
    <source>
        <dbReference type="ARBA" id="ARBA00023053"/>
    </source>
</evidence>
<keyword evidence="13" id="KW-0915">Sodium</keyword>
<evidence type="ECO:0000256" key="7">
    <source>
        <dbReference type="ARBA" id="ARBA00022692"/>
    </source>
</evidence>
<dbReference type="PROSITE" id="PS50102">
    <property type="entry name" value="RRM"/>
    <property type="match status" value="1"/>
</dbReference>
<protein>
    <recommendedName>
        <fullName evidence="20">RRM domain-containing protein</fullName>
    </recommendedName>
</protein>
<dbReference type="PANTHER" id="PTHR10846:SF73">
    <property type="entry name" value="SODIUM_CALCIUM EXCHANGER MEMBRANE REGION DOMAIN-CONTAINING PROTEIN"/>
    <property type="match status" value="1"/>
</dbReference>
<feature type="compositionally biased region" description="Acidic residues" evidence="18">
    <location>
        <begin position="205"/>
        <end position="230"/>
    </location>
</feature>
<keyword evidence="3" id="KW-0813">Transport</keyword>
<dbReference type="Pfam" id="PF00076">
    <property type="entry name" value="RRM_1"/>
    <property type="match status" value="1"/>
</dbReference>
<comment type="caution">
    <text evidence="21">The sequence shown here is derived from an EMBL/GenBank/DDBJ whole genome shotgun (WGS) entry which is preliminary data.</text>
</comment>
<evidence type="ECO:0000256" key="4">
    <source>
        <dbReference type="ARBA" id="ARBA00022449"/>
    </source>
</evidence>
<evidence type="ECO:0000256" key="1">
    <source>
        <dbReference type="ARBA" id="ARBA00004141"/>
    </source>
</evidence>
<feature type="region of interest" description="Disordered" evidence="18">
    <location>
        <begin position="789"/>
        <end position="822"/>
    </location>
</feature>
<feature type="transmembrane region" description="Helical" evidence="19">
    <location>
        <begin position="76"/>
        <end position="93"/>
    </location>
</feature>
<evidence type="ECO:0000256" key="15">
    <source>
        <dbReference type="ARBA" id="ARBA00023136"/>
    </source>
</evidence>
<evidence type="ECO:0000256" key="2">
    <source>
        <dbReference type="ARBA" id="ARBA00005364"/>
    </source>
</evidence>
<dbReference type="InterPro" id="IPR035979">
    <property type="entry name" value="RBD_domain_sf"/>
</dbReference>
<keyword evidence="8" id="KW-0732">Signal</keyword>
<feature type="domain" description="RRM" evidence="20">
    <location>
        <begin position="696"/>
        <end position="775"/>
    </location>
</feature>
<sequence length="822" mass="88747">MTKTRAAVCEEGKIVSSTPFDIIIYAAITINIVCVFYTTPTATVINNVCSALFILEAAIKIATYTFFGYWNNPMNAFDGVLVILIIFELFVTSGKDSMSGNLRAARLFRFVRALRAVRVIKMYRAFYKETNDASTQTEEGDGEVQGHETLTIRGGYSASAVLPIAGGGGGASGGDEGEGETRVASKVGGGEGEIENGHGGKGVGEDEGEWEREGEGEKEEDEDEDEEEDGPVELFDMGDTIGDKLFWAFKFPLSAAMYFTIPDVNKEYFSGGYWFWVTFFMSIVWIALLAFVMVWMATIIGLIIGIPDPVMGLTVLAAGTSIPDALSSLAVARKGHGDMAVSSSIGSNVFDILIGLPVPWFLATTVAGMDYVEINSDGLNIMVLMLFVMVGLVIVTIRASGWVLTIKLAWMMMGLYAVNNANPNNNIANKSQNANAAPPPVSELGGKEFEGQEQHGEGEKGQQQNGGHGNVDQGNVQQQVEMIVPPHDAPPHMQFQQQQQLQMMMQHQNGQPPFPVPASEGMGQIQGGPRGHDGPHGLHGGGGGGSNGHSFVTGNFDPLEAVLGVFPAVRIRGLPFTATLEDVLMFFQGLVVVDVVLDKVKNEGVVLFANPMDFQMALGRDKQHMGRRYIEVFQGKRIEYYNAIVSAQHITAQQRGQPLFSHQHQGRGGYNNYNRRPNNSAPPLPVVGQKITDHTGILRMRGLPFSATVLDIVKFFASGSPPAEETAIMGFRPDGRLTGEAFVIFNTPEESHAAMVGLNRHILGNRYIELFVSNKEEYELCQQQGKATQAQNLQRPTGSPNVNGGGVGVNPNGVGNGAGALN</sequence>
<dbReference type="GO" id="GO:0005886">
    <property type="term" value="C:plasma membrane"/>
    <property type="evidence" value="ECO:0007669"/>
    <property type="project" value="TreeGrafter"/>
</dbReference>
<dbReference type="PANTHER" id="PTHR10846">
    <property type="entry name" value="SODIUM/POTASSIUM/CALCIUM EXCHANGER"/>
    <property type="match status" value="1"/>
</dbReference>
<dbReference type="Gene3D" id="3.30.70.330">
    <property type="match status" value="2"/>
</dbReference>
<dbReference type="Pfam" id="PF01699">
    <property type="entry name" value="Na_Ca_ex"/>
    <property type="match status" value="1"/>
</dbReference>
<dbReference type="Proteomes" id="UP001162640">
    <property type="component" value="Unassembled WGS sequence"/>
</dbReference>
<evidence type="ECO:0000256" key="5">
    <source>
        <dbReference type="ARBA" id="ARBA00022538"/>
    </source>
</evidence>
<accession>A0A9W7B6G8</accession>
<comment type="subcellular location">
    <subcellularLocation>
        <location evidence="1">Membrane</location>
        <topology evidence="1">Multi-pass membrane protein</topology>
    </subcellularLocation>
</comment>
<evidence type="ECO:0000256" key="9">
    <source>
        <dbReference type="ARBA" id="ARBA00022837"/>
    </source>
</evidence>
<reference evidence="22" key="1">
    <citation type="journal article" date="2023" name="Commun. Biol.">
        <title>Genome analysis of Parmales, the sister group of diatoms, reveals the evolutionary specialization of diatoms from phago-mixotrophs to photoautotrophs.</title>
        <authorList>
            <person name="Ban H."/>
            <person name="Sato S."/>
            <person name="Yoshikawa S."/>
            <person name="Yamada K."/>
            <person name="Nakamura Y."/>
            <person name="Ichinomiya M."/>
            <person name="Sato N."/>
            <person name="Blanc-Mathieu R."/>
            <person name="Endo H."/>
            <person name="Kuwata A."/>
            <person name="Ogata H."/>
        </authorList>
    </citation>
    <scope>NUCLEOTIDE SEQUENCE [LARGE SCALE GENOMIC DNA]</scope>
</reference>
<name>A0A9W7B6G8_9STRA</name>
<feature type="transmembrane region" description="Helical" evidence="19">
    <location>
        <begin position="349"/>
        <end position="369"/>
    </location>
</feature>
<organism evidence="21 22">
    <name type="scientific">Triparma laevis f. inornata</name>
    <dbReference type="NCBI Taxonomy" id="1714386"/>
    <lineage>
        <taxon>Eukaryota</taxon>
        <taxon>Sar</taxon>
        <taxon>Stramenopiles</taxon>
        <taxon>Ochrophyta</taxon>
        <taxon>Bolidophyceae</taxon>
        <taxon>Parmales</taxon>
        <taxon>Triparmaceae</taxon>
        <taxon>Triparma</taxon>
    </lineage>
</organism>
<evidence type="ECO:0000313" key="21">
    <source>
        <dbReference type="EMBL" id="GMH80485.1"/>
    </source>
</evidence>
<keyword evidence="9" id="KW-0106">Calcium</keyword>
<dbReference type="GO" id="GO:0006874">
    <property type="term" value="P:intracellular calcium ion homeostasis"/>
    <property type="evidence" value="ECO:0007669"/>
    <property type="project" value="TreeGrafter"/>
</dbReference>
<proteinExistence type="inferred from homology"/>
<keyword evidence="10" id="KW-0769">Symport</keyword>
<evidence type="ECO:0000256" key="19">
    <source>
        <dbReference type="SAM" id="Phobius"/>
    </source>
</evidence>
<keyword evidence="15 19" id="KW-0472">Membrane</keyword>
<feature type="transmembrane region" description="Helical" evidence="19">
    <location>
        <begin position="22"/>
        <end position="39"/>
    </location>
</feature>
<dbReference type="InterPro" id="IPR027359">
    <property type="entry name" value="Volt_channel_dom_sf"/>
</dbReference>
<keyword evidence="11" id="KW-0630">Potassium</keyword>
<evidence type="ECO:0000259" key="20">
    <source>
        <dbReference type="PROSITE" id="PS50102"/>
    </source>
</evidence>
<evidence type="ECO:0000313" key="22">
    <source>
        <dbReference type="Proteomes" id="UP001162640"/>
    </source>
</evidence>
<feature type="transmembrane region" description="Helical" evidence="19">
    <location>
        <begin position="381"/>
        <end position="404"/>
    </location>
</feature>
<dbReference type="EMBL" id="BLQM01000283">
    <property type="protein sequence ID" value="GMH80485.1"/>
    <property type="molecule type" value="Genomic_DNA"/>
</dbReference>
<feature type="compositionally biased region" description="Gly residues" evidence="18">
    <location>
        <begin position="803"/>
        <end position="822"/>
    </location>
</feature>
<dbReference type="FunFam" id="1.20.1420.30:FF:000009">
    <property type="entry name" value="sodium/potassium/calcium exchanger 5 isoform X2"/>
    <property type="match status" value="1"/>
</dbReference>
<dbReference type="GO" id="GO:0008273">
    <property type="term" value="F:calcium, potassium:sodium antiporter activity"/>
    <property type="evidence" value="ECO:0007669"/>
    <property type="project" value="TreeGrafter"/>
</dbReference>
<gene>
    <name evidence="21" type="ORF">TL16_g08565</name>
</gene>
<dbReference type="SMART" id="SM00360">
    <property type="entry name" value="RRM"/>
    <property type="match status" value="2"/>
</dbReference>
<dbReference type="InterPro" id="IPR004837">
    <property type="entry name" value="NaCa_Exmemb"/>
</dbReference>
<evidence type="ECO:0000256" key="17">
    <source>
        <dbReference type="PROSITE-ProRule" id="PRU00176"/>
    </source>
</evidence>
<dbReference type="GO" id="GO:0005262">
    <property type="term" value="F:calcium channel activity"/>
    <property type="evidence" value="ECO:0007669"/>
    <property type="project" value="TreeGrafter"/>
</dbReference>
<dbReference type="InterPro" id="IPR000504">
    <property type="entry name" value="RRM_dom"/>
</dbReference>
<keyword evidence="14" id="KW-0406">Ion transport</keyword>
<keyword evidence="17" id="KW-0694">RNA-binding</keyword>
<comment type="similarity">
    <text evidence="2">Belongs to the Ca(2+):cation antiporter (CaCA) (TC 2.A.19) family. SLC24A subfamily.</text>
</comment>
<dbReference type="Gene3D" id="1.20.1420.30">
    <property type="entry name" value="NCX, central ion-binding region"/>
    <property type="match status" value="1"/>
</dbReference>
<evidence type="ECO:0000256" key="11">
    <source>
        <dbReference type="ARBA" id="ARBA00022958"/>
    </source>
</evidence>
<dbReference type="Gene3D" id="1.20.120.350">
    <property type="entry name" value="Voltage-gated potassium channels. Chain C"/>
    <property type="match status" value="1"/>
</dbReference>
<keyword evidence="7 19" id="KW-0812">Transmembrane</keyword>
<keyword evidence="6" id="KW-0109">Calcium transport</keyword>
<dbReference type="InterPro" id="IPR044880">
    <property type="entry name" value="NCX_ion-bd_dom_sf"/>
</dbReference>
<feature type="transmembrane region" description="Helical" evidence="19">
    <location>
        <begin position="273"/>
        <end position="306"/>
    </location>
</feature>
<dbReference type="AlphaFoldDB" id="A0A9W7B6G8"/>
<evidence type="ECO:0000256" key="10">
    <source>
        <dbReference type="ARBA" id="ARBA00022847"/>
    </source>
</evidence>
<evidence type="ECO:0000256" key="3">
    <source>
        <dbReference type="ARBA" id="ARBA00022448"/>
    </source>
</evidence>
<keyword evidence="5" id="KW-0633">Potassium transport</keyword>
<feature type="compositionally biased region" description="Gly residues" evidence="18">
    <location>
        <begin position="187"/>
        <end position="202"/>
    </location>
</feature>
<dbReference type="SUPFAM" id="SSF54928">
    <property type="entry name" value="RNA-binding domain, RBD"/>
    <property type="match status" value="1"/>
</dbReference>
<feature type="transmembrane region" description="Helical" evidence="19">
    <location>
        <begin position="51"/>
        <end position="70"/>
    </location>
</feature>
<dbReference type="InterPro" id="IPR012677">
    <property type="entry name" value="Nucleotide-bd_a/b_plait_sf"/>
</dbReference>
<dbReference type="Pfam" id="PF00520">
    <property type="entry name" value="Ion_trans"/>
    <property type="match status" value="1"/>
</dbReference>
<feature type="compositionally biased region" description="Polar residues" evidence="18">
    <location>
        <begin position="789"/>
        <end position="799"/>
    </location>
</feature>
<feature type="transmembrane region" description="Helical" evidence="19">
    <location>
        <begin position="245"/>
        <end position="261"/>
    </location>
</feature>
<evidence type="ECO:0000256" key="16">
    <source>
        <dbReference type="ARBA" id="ARBA00023201"/>
    </source>
</evidence>
<dbReference type="SUPFAM" id="SSF81324">
    <property type="entry name" value="Voltage-gated potassium channels"/>
    <property type="match status" value="1"/>
</dbReference>
<feature type="compositionally biased region" description="Basic and acidic residues" evidence="18">
    <location>
        <begin position="445"/>
        <end position="460"/>
    </location>
</feature>
<evidence type="ECO:0000256" key="8">
    <source>
        <dbReference type="ARBA" id="ARBA00022729"/>
    </source>
</evidence>
<keyword evidence="16" id="KW-0739">Sodium transport</keyword>
<evidence type="ECO:0000256" key="6">
    <source>
        <dbReference type="ARBA" id="ARBA00022568"/>
    </source>
</evidence>
<evidence type="ECO:0000256" key="12">
    <source>
        <dbReference type="ARBA" id="ARBA00022989"/>
    </source>
</evidence>
<dbReference type="GO" id="GO:0015293">
    <property type="term" value="F:symporter activity"/>
    <property type="evidence" value="ECO:0007669"/>
    <property type="project" value="UniProtKB-KW"/>
</dbReference>
<dbReference type="InterPro" id="IPR004481">
    <property type="entry name" value="K/Na/Ca-exchanger"/>
</dbReference>
<dbReference type="CDD" id="cd12254">
    <property type="entry name" value="RRM_hnRNPH_ESRPs_RBM12_like"/>
    <property type="match status" value="1"/>
</dbReference>